<gene>
    <name evidence="7" type="primary">LOC108829920</name>
</gene>
<feature type="domain" description="SWIM-type" evidence="5">
    <location>
        <begin position="141"/>
        <end position="173"/>
    </location>
</feature>
<proteinExistence type="predicted"/>
<dbReference type="OrthoDB" id="1108505at2759"/>
<evidence type="ECO:0000256" key="1">
    <source>
        <dbReference type="ARBA" id="ARBA00022723"/>
    </source>
</evidence>
<dbReference type="InterPro" id="IPR007527">
    <property type="entry name" value="Znf_SWIM"/>
</dbReference>
<dbReference type="GO" id="GO:0008270">
    <property type="term" value="F:zinc ion binding"/>
    <property type="evidence" value="ECO:0007669"/>
    <property type="project" value="UniProtKB-KW"/>
</dbReference>
<organism evidence="6 7">
    <name type="scientific">Raphanus sativus</name>
    <name type="common">Radish</name>
    <name type="synonym">Raphanus raphanistrum var. sativus</name>
    <dbReference type="NCBI Taxonomy" id="3726"/>
    <lineage>
        <taxon>Eukaryota</taxon>
        <taxon>Viridiplantae</taxon>
        <taxon>Streptophyta</taxon>
        <taxon>Embryophyta</taxon>
        <taxon>Tracheophyta</taxon>
        <taxon>Spermatophyta</taxon>
        <taxon>Magnoliopsida</taxon>
        <taxon>eudicotyledons</taxon>
        <taxon>Gunneridae</taxon>
        <taxon>Pentapetalae</taxon>
        <taxon>rosids</taxon>
        <taxon>malvids</taxon>
        <taxon>Brassicales</taxon>
        <taxon>Brassicaceae</taxon>
        <taxon>Brassiceae</taxon>
        <taxon>Raphanus</taxon>
    </lineage>
</organism>
<keyword evidence="3" id="KW-0862">Zinc</keyword>
<keyword evidence="1" id="KW-0479">Metal-binding</keyword>
<dbReference type="SMART" id="SM00575">
    <property type="entry name" value="ZnF_PMZ"/>
    <property type="match status" value="1"/>
</dbReference>
<evidence type="ECO:0000313" key="7">
    <source>
        <dbReference type="RefSeq" id="XP_056862276.1"/>
    </source>
</evidence>
<name>A0A9W3DF48_RAPSA</name>
<dbReference type="Proteomes" id="UP000504610">
    <property type="component" value="Chromosome 3"/>
</dbReference>
<keyword evidence="2 4" id="KW-0863">Zinc-finger</keyword>
<evidence type="ECO:0000259" key="5">
    <source>
        <dbReference type="PROSITE" id="PS50966"/>
    </source>
</evidence>
<dbReference type="PANTHER" id="PTHR31973:SF187">
    <property type="entry name" value="MUTATOR TRANSPOSASE MUDRA PROTEIN"/>
    <property type="match status" value="1"/>
</dbReference>
<reference evidence="7" key="2">
    <citation type="submission" date="2025-08" db="UniProtKB">
        <authorList>
            <consortium name="RefSeq"/>
        </authorList>
    </citation>
    <scope>IDENTIFICATION</scope>
    <source>
        <tissue evidence="7">Leaf</tissue>
    </source>
</reference>
<dbReference type="PANTHER" id="PTHR31973">
    <property type="entry name" value="POLYPROTEIN, PUTATIVE-RELATED"/>
    <property type="match status" value="1"/>
</dbReference>
<dbReference type="InterPro" id="IPR006564">
    <property type="entry name" value="Znf_PMZ"/>
</dbReference>
<evidence type="ECO:0000313" key="6">
    <source>
        <dbReference type="Proteomes" id="UP000504610"/>
    </source>
</evidence>
<reference evidence="6" key="1">
    <citation type="journal article" date="2019" name="Database">
        <title>The radish genome database (RadishGD): an integrated information resource for radish genomics.</title>
        <authorList>
            <person name="Yu H.J."/>
            <person name="Baek S."/>
            <person name="Lee Y.J."/>
            <person name="Cho A."/>
            <person name="Mun J.H."/>
        </authorList>
    </citation>
    <scope>NUCLEOTIDE SEQUENCE [LARGE SCALE GENOMIC DNA]</scope>
    <source>
        <strain evidence="6">cv. WK10039</strain>
    </source>
</reference>
<dbReference type="Pfam" id="PF04434">
    <property type="entry name" value="SWIM"/>
    <property type="match status" value="1"/>
</dbReference>
<sequence>MVGQAGKAFMVSQFKELYDLIKQMDWRCWDYLEKIDKRLWTRSHFERNRFNMMTSNIAESLNKTLLPVRDSPIMAMFEFIRHKLSTWFESRRCEISKMKGNVPKEIEKINVEQLVLSTGLLVLPCSTWIFEVTNAPTGFSFTVDLEKRTCTCLEFQTLGLPCRHAIAAASYRKTEYNLLVCKHHQKHTLAETVKGIILPIPDPKDVLVPSKILQIHRWICIHQRQNELREGPG</sequence>
<keyword evidence="6" id="KW-1185">Reference proteome</keyword>
<dbReference type="GeneID" id="108829920"/>
<dbReference type="RefSeq" id="XP_056862276.1">
    <property type="nucleotide sequence ID" value="XM_057006296.1"/>
</dbReference>
<evidence type="ECO:0000256" key="2">
    <source>
        <dbReference type="ARBA" id="ARBA00022771"/>
    </source>
</evidence>
<dbReference type="PROSITE" id="PS50966">
    <property type="entry name" value="ZF_SWIM"/>
    <property type="match status" value="1"/>
</dbReference>
<protein>
    <submittedName>
        <fullName evidence="7">Uncharacterized protein LOC108829920</fullName>
    </submittedName>
</protein>
<accession>A0A9W3DF48</accession>
<evidence type="ECO:0000256" key="4">
    <source>
        <dbReference type="PROSITE-ProRule" id="PRU00325"/>
    </source>
</evidence>
<dbReference type="KEGG" id="rsz:108829920"/>
<dbReference type="AlphaFoldDB" id="A0A9W3DF48"/>
<evidence type="ECO:0000256" key="3">
    <source>
        <dbReference type="ARBA" id="ARBA00022833"/>
    </source>
</evidence>